<reference evidence="2 3" key="1">
    <citation type="journal article" date="2020" name="Fungal Divers.">
        <title>Resolving the Mortierellaceae phylogeny through synthesis of multi-gene phylogenetics and phylogenomics.</title>
        <authorList>
            <person name="Vandepol N."/>
            <person name="Liber J."/>
            <person name="Desiro A."/>
            <person name="Na H."/>
            <person name="Kennedy M."/>
            <person name="Barry K."/>
            <person name="Grigoriev I.V."/>
            <person name="Miller A.N."/>
            <person name="O'Donnell K."/>
            <person name="Stajich J.E."/>
            <person name="Bonito G."/>
        </authorList>
    </citation>
    <scope>NUCLEOTIDE SEQUENCE [LARGE SCALE GENOMIC DNA]</scope>
    <source>
        <strain evidence="2 3">AD045</strain>
    </source>
</reference>
<proteinExistence type="predicted"/>
<evidence type="ECO:0000313" key="3">
    <source>
        <dbReference type="Proteomes" id="UP001194696"/>
    </source>
</evidence>
<sequence>MWSKYDPWDFEDYPPPEILAYILTDEFKSLCRIDLLCPEYARLYQVPSALLFRYFRMVLSREANWALARPILGQLRTLTIPISDIGRCFGVVGQLASLECVQFLMDEALDFERREDIDTASEANDFTRMAKERKDAVMQEVIQFVKELTRLFPETIKTAMFSDAELWPWLHQSFPEKIQVEVFQLLPPLGRPTTLSPINWFQVAAHPLTTNLGAVKRLISRTIGVIPLGDYQRTKCRALTFLTIPSFGKGSFAWAVQEKRELNALKINNSNIYGLRSTALLLDTKRPAYVQHGLDPLERVGIAAFLEPFTDEVDDIAYAFSETLVALVAHTTAIVDQLPRTVHFGRGWVTLPRLKHLSLNAQDARLTIDHLLLSLCPNIELIQITNDISQYQCQDLYQHLCLPASLPQRCIMVLVGWPALTFHPDTLYTTPNITRLTIATYWRNQNSGYIPPIDELNRSFGITTTTSSQGYQTEEGVGTMESLPLMTNIRPLWSWDWHLPQLKSHFLNSEFAYRFRFQMLRGCPALEDLDLNISTTDGQHPREITISDLYAPVTSDNDNDNDNDTSPTQQQHQKYQPQERIRAPRLHSLRLYGRWIFKDAFLPEFLTETFPNLSLLAERNWQMGDDGITYAGLVRCVRAAALSQKLKLKYLYLSFPEPTLEERIELGMVPEIDAPMGKTLPE</sequence>
<feature type="region of interest" description="Disordered" evidence="1">
    <location>
        <begin position="552"/>
        <end position="579"/>
    </location>
</feature>
<protein>
    <recommendedName>
        <fullName evidence="4">F-box domain-containing protein</fullName>
    </recommendedName>
</protein>
<evidence type="ECO:0008006" key="4">
    <source>
        <dbReference type="Google" id="ProtNLM"/>
    </source>
</evidence>
<accession>A0ABQ7KEP4</accession>
<evidence type="ECO:0000313" key="2">
    <source>
        <dbReference type="EMBL" id="KAG0297194.1"/>
    </source>
</evidence>
<organism evidence="2 3">
    <name type="scientific">Linnemannia gamsii</name>
    <dbReference type="NCBI Taxonomy" id="64522"/>
    <lineage>
        <taxon>Eukaryota</taxon>
        <taxon>Fungi</taxon>
        <taxon>Fungi incertae sedis</taxon>
        <taxon>Mucoromycota</taxon>
        <taxon>Mortierellomycotina</taxon>
        <taxon>Mortierellomycetes</taxon>
        <taxon>Mortierellales</taxon>
        <taxon>Mortierellaceae</taxon>
        <taxon>Linnemannia</taxon>
    </lineage>
</organism>
<dbReference type="Proteomes" id="UP001194696">
    <property type="component" value="Unassembled WGS sequence"/>
</dbReference>
<name>A0ABQ7KEP4_9FUNG</name>
<keyword evidence="3" id="KW-1185">Reference proteome</keyword>
<dbReference type="EMBL" id="JAAAIM010000038">
    <property type="protein sequence ID" value="KAG0297194.1"/>
    <property type="molecule type" value="Genomic_DNA"/>
</dbReference>
<comment type="caution">
    <text evidence="2">The sequence shown here is derived from an EMBL/GenBank/DDBJ whole genome shotgun (WGS) entry which is preliminary data.</text>
</comment>
<gene>
    <name evidence="2" type="ORF">BGZ96_007403</name>
</gene>
<evidence type="ECO:0000256" key="1">
    <source>
        <dbReference type="SAM" id="MobiDB-lite"/>
    </source>
</evidence>